<evidence type="ECO:0000256" key="4">
    <source>
        <dbReference type="ARBA" id="ARBA00023097"/>
    </source>
</evidence>
<evidence type="ECO:0000313" key="8">
    <source>
        <dbReference type="EMBL" id="TBN53488.1"/>
    </source>
</evidence>
<keyword evidence="2" id="KW-0630">Potassium</keyword>
<gene>
    <name evidence="8" type="ORF">EYR15_10800</name>
</gene>
<sequence length="500" mass="52769">MTIAFDPSSFITADVKTFLDDPKKLFIGGHFVEALSGETFDTIDPATGRIISAIPAAGVADVDAAVKAAEKAFQTWSATSPAERERVIHRFADLIEARAEEFSQIESFDTGKPAGHIKFVDVPLSVGALRYNAGWCTKIEGSVPAVSAAGMLCYTRREALGVVAAIVPWNFNLCQAAFKIAPALAAGCTVVLKPAEQSPLAALYLAKVAAEAGVPEGVLNVVTGDGETTGAALCAHPGVDKIAFTGSEEVGKLIARNAASSLKHVSLELGGKSPNIIFADADIETAARTAAMAIFFYTGQVCTAGSRLLVERPILERVVSLIVEEAGKLKLGHGLAPDTTLGALVSQEQRARVMNFVDVSREAGIEIATGGRIPSQFDDASAFYEPTVLVDPSDDSRVVAEEVFGPVLAIQSFDTIEEVAARANRTTYGLASGVWTRDLAKAHTMASALKAGSVWVNTYNQFDAAAPFGGYKQSGYGRDNGREGVEKFLQTKAVWINHGA</sequence>
<dbReference type="GO" id="GO:0016620">
    <property type="term" value="F:oxidoreductase activity, acting on the aldehyde or oxo group of donors, NAD or NADP as acceptor"/>
    <property type="evidence" value="ECO:0007669"/>
    <property type="project" value="InterPro"/>
</dbReference>
<dbReference type="InterPro" id="IPR016162">
    <property type="entry name" value="Ald_DH_N"/>
</dbReference>
<keyword evidence="4" id="KW-0558">Oxidation</keyword>
<evidence type="ECO:0000256" key="3">
    <source>
        <dbReference type="ARBA" id="ARBA00023002"/>
    </source>
</evidence>
<dbReference type="AlphaFoldDB" id="A0A4Q9GHL2"/>
<dbReference type="PROSITE" id="PS00687">
    <property type="entry name" value="ALDEHYDE_DEHYDR_GLU"/>
    <property type="match status" value="1"/>
</dbReference>
<accession>A0A4Q9GHL2</accession>
<feature type="domain" description="Aldehyde dehydrogenase" evidence="7">
    <location>
        <begin position="32"/>
        <end position="494"/>
    </location>
</feature>
<keyword evidence="3 6" id="KW-0560">Oxidoreductase</keyword>
<dbReference type="FunFam" id="3.40.605.10:FF:000026">
    <property type="entry name" value="Aldehyde dehydrogenase, putative"/>
    <property type="match status" value="1"/>
</dbReference>
<evidence type="ECO:0000256" key="1">
    <source>
        <dbReference type="ARBA" id="ARBA00009986"/>
    </source>
</evidence>
<dbReference type="EMBL" id="SIUB01000004">
    <property type="protein sequence ID" value="TBN53488.1"/>
    <property type="molecule type" value="Genomic_DNA"/>
</dbReference>
<dbReference type="FunFam" id="3.40.309.10:FF:000012">
    <property type="entry name" value="Betaine aldehyde dehydrogenase"/>
    <property type="match status" value="1"/>
</dbReference>
<dbReference type="InterPro" id="IPR015590">
    <property type="entry name" value="Aldehyde_DH_dom"/>
</dbReference>
<dbReference type="PANTHER" id="PTHR11699">
    <property type="entry name" value="ALDEHYDE DEHYDROGENASE-RELATED"/>
    <property type="match status" value="1"/>
</dbReference>
<dbReference type="Gene3D" id="3.40.309.10">
    <property type="entry name" value="Aldehyde Dehydrogenase, Chain A, domain 2"/>
    <property type="match status" value="1"/>
</dbReference>
<dbReference type="RefSeq" id="WP_131003544.1">
    <property type="nucleotide sequence ID" value="NZ_JBHSZR010000007.1"/>
</dbReference>
<comment type="similarity">
    <text evidence="1 6">Belongs to the aldehyde dehydrogenase family.</text>
</comment>
<dbReference type="PROSITE" id="PS00070">
    <property type="entry name" value="ALDEHYDE_DEHYDR_CYS"/>
    <property type="match status" value="1"/>
</dbReference>
<dbReference type="FunFam" id="3.40.605.10:FF:000007">
    <property type="entry name" value="NAD/NADP-dependent betaine aldehyde dehydrogenase"/>
    <property type="match status" value="1"/>
</dbReference>
<evidence type="ECO:0000259" key="7">
    <source>
        <dbReference type="Pfam" id="PF00171"/>
    </source>
</evidence>
<protein>
    <submittedName>
        <fullName evidence="8">Aldehyde dehydrogenase family protein</fullName>
    </submittedName>
</protein>
<evidence type="ECO:0000313" key="9">
    <source>
        <dbReference type="Proteomes" id="UP000291613"/>
    </source>
</evidence>
<dbReference type="SUPFAM" id="SSF53720">
    <property type="entry name" value="ALDH-like"/>
    <property type="match status" value="1"/>
</dbReference>
<dbReference type="InterPro" id="IPR016161">
    <property type="entry name" value="Ald_DH/histidinol_DH"/>
</dbReference>
<reference evidence="8 9" key="1">
    <citation type="submission" date="2019-02" db="EMBL/GenBank/DDBJ databases">
        <title>Hansschlegelia quercus sp. nov., a novel methylotrophic bacterium from buds of oak (Quercus robur L.).</title>
        <authorList>
            <person name="Agafonova N.V."/>
            <person name="Kaparullina E.N."/>
            <person name="Grouzdev D.S."/>
            <person name="Doronina N.V."/>
        </authorList>
    </citation>
    <scope>NUCLEOTIDE SEQUENCE [LARGE SCALE GENOMIC DNA]</scope>
    <source>
        <strain evidence="8 9">Dub</strain>
    </source>
</reference>
<keyword evidence="9" id="KW-1185">Reference proteome</keyword>
<dbReference type="Pfam" id="PF00171">
    <property type="entry name" value="Aldedh"/>
    <property type="match status" value="1"/>
</dbReference>
<dbReference type="InterPro" id="IPR029510">
    <property type="entry name" value="Ald_DH_CS_GLU"/>
</dbReference>
<name>A0A4Q9GHL2_9HYPH</name>
<evidence type="ECO:0000256" key="2">
    <source>
        <dbReference type="ARBA" id="ARBA00022958"/>
    </source>
</evidence>
<dbReference type="Gene3D" id="3.40.605.10">
    <property type="entry name" value="Aldehyde Dehydrogenase, Chain A, domain 1"/>
    <property type="match status" value="1"/>
</dbReference>
<dbReference type="InterPro" id="IPR016163">
    <property type="entry name" value="Ald_DH_C"/>
</dbReference>
<dbReference type="InterPro" id="IPR016160">
    <property type="entry name" value="Ald_DH_CS_CYS"/>
</dbReference>
<organism evidence="8 9">
    <name type="scientific">Hansschlegelia quercus</name>
    <dbReference type="NCBI Taxonomy" id="2528245"/>
    <lineage>
        <taxon>Bacteria</taxon>
        <taxon>Pseudomonadati</taxon>
        <taxon>Pseudomonadota</taxon>
        <taxon>Alphaproteobacteria</taxon>
        <taxon>Hyphomicrobiales</taxon>
        <taxon>Methylopilaceae</taxon>
        <taxon>Hansschlegelia</taxon>
    </lineage>
</organism>
<evidence type="ECO:0000256" key="6">
    <source>
        <dbReference type="RuleBase" id="RU003345"/>
    </source>
</evidence>
<dbReference type="OrthoDB" id="8175464at2"/>
<proteinExistence type="inferred from homology"/>
<comment type="caution">
    <text evidence="8">The sequence shown here is derived from an EMBL/GenBank/DDBJ whole genome shotgun (WGS) entry which is preliminary data.</text>
</comment>
<feature type="active site" evidence="5">
    <location>
        <position position="268"/>
    </location>
</feature>
<evidence type="ECO:0000256" key="5">
    <source>
        <dbReference type="PROSITE-ProRule" id="PRU10007"/>
    </source>
</evidence>
<dbReference type="Proteomes" id="UP000291613">
    <property type="component" value="Unassembled WGS sequence"/>
</dbReference>